<dbReference type="Proteomes" id="UP000009881">
    <property type="component" value="Unassembled WGS sequence"/>
</dbReference>
<keyword evidence="1 2" id="KW-0597">Phosphoprotein</keyword>
<evidence type="ECO:0000256" key="2">
    <source>
        <dbReference type="PROSITE-ProRule" id="PRU00169"/>
    </source>
</evidence>
<dbReference type="GO" id="GO:0000160">
    <property type="term" value="P:phosphorelay signal transduction system"/>
    <property type="evidence" value="ECO:0007669"/>
    <property type="project" value="InterPro"/>
</dbReference>
<dbReference type="SMART" id="SM00448">
    <property type="entry name" value="REC"/>
    <property type="match status" value="1"/>
</dbReference>
<proteinExistence type="predicted"/>
<accession>K9GVY5</accession>
<dbReference type="PANTHER" id="PTHR44591">
    <property type="entry name" value="STRESS RESPONSE REGULATOR PROTEIN 1"/>
    <property type="match status" value="1"/>
</dbReference>
<dbReference type="eggNOG" id="COG0784">
    <property type="taxonomic scope" value="Bacteria"/>
</dbReference>
<evidence type="ECO:0000313" key="4">
    <source>
        <dbReference type="EMBL" id="EKV28924.1"/>
    </source>
</evidence>
<dbReference type="EMBL" id="ANHY01000014">
    <property type="protein sequence ID" value="EKV28924.1"/>
    <property type="molecule type" value="Genomic_DNA"/>
</dbReference>
<dbReference type="Pfam" id="PF00072">
    <property type="entry name" value="Response_reg"/>
    <property type="match status" value="1"/>
</dbReference>
<keyword evidence="5" id="KW-1185">Reference proteome</keyword>
<dbReference type="PROSITE" id="PS50110">
    <property type="entry name" value="RESPONSE_REGULATORY"/>
    <property type="match status" value="1"/>
</dbReference>
<dbReference type="STRING" id="1238182.C882_0688"/>
<protein>
    <submittedName>
        <fullName evidence="4">Response regulator receiver</fullName>
    </submittedName>
</protein>
<dbReference type="AlphaFoldDB" id="K9GVY5"/>
<feature type="domain" description="Response regulatory" evidence="3">
    <location>
        <begin position="8"/>
        <end position="120"/>
    </location>
</feature>
<dbReference type="OrthoDB" id="582170at2"/>
<dbReference type="SUPFAM" id="SSF52172">
    <property type="entry name" value="CheY-like"/>
    <property type="match status" value="1"/>
</dbReference>
<reference evidence="4 5" key="1">
    <citation type="journal article" date="2013" name="Genome Announc.">
        <title>Draft Genome Sequence of an Alphaproteobacterium, Caenispirillum salinarum AK4(T), Isolated from a Solar Saltern.</title>
        <authorList>
            <person name="Khatri I."/>
            <person name="Singh A."/>
            <person name="Korpole S."/>
            <person name="Pinnaka A.K."/>
            <person name="Subramanian S."/>
        </authorList>
    </citation>
    <scope>NUCLEOTIDE SEQUENCE [LARGE SCALE GENOMIC DNA]</scope>
    <source>
        <strain evidence="4 5">AK4</strain>
    </source>
</reference>
<dbReference type="PANTHER" id="PTHR44591:SF24">
    <property type="entry name" value="PROTEIN-GLUTAMATE METHYLESTERASE_PROTEIN-GLUTAMINE GLUTAMINASE 1"/>
    <property type="match status" value="1"/>
</dbReference>
<gene>
    <name evidence="4" type="ORF">C882_0688</name>
</gene>
<evidence type="ECO:0000256" key="1">
    <source>
        <dbReference type="ARBA" id="ARBA00022553"/>
    </source>
</evidence>
<name>K9GVY5_9PROT</name>
<dbReference type="InterPro" id="IPR011006">
    <property type="entry name" value="CheY-like_superfamily"/>
</dbReference>
<feature type="modified residue" description="4-aspartylphosphate" evidence="2">
    <location>
        <position position="60"/>
    </location>
</feature>
<dbReference type="Gene3D" id="3.40.50.2300">
    <property type="match status" value="1"/>
</dbReference>
<evidence type="ECO:0000259" key="3">
    <source>
        <dbReference type="PROSITE" id="PS50110"/>
    </source>
</evidence>
<dbReference type="InterPro" id="IPR050595">
    <property type="entry name" value="Bact_response_regulator"/>
</dbReference>
<organism evidence="4 5">
    <name type="scientific">Caenispirillum salinarum AK4</name>
    <dbReference type="NCBI Taxonomy" id="1238182"/>
    <lineage>
        <taxon>Bacteria</taxon>
        <taxon>Pseudomonadati</taxon>
        <taxon>Pseudomonadota</taxon>
        <taxon>Alphaproteobacteria</taxon>
        <taxon>Rhodospirillales</taxon>
        <taxon>Novispirillaceae</taxon>
        <taxon>Caenispirillum</taxon>
    </lineage>
</organism>
<dbReference type="RefSeq" id="WP_009541345.1">
    <property type="nucleotide sequence ID" value="NZ_ANHY01000014.1"/>
</dbReference>
<sequence>MADDGTLALLVVEDEALIAMTLTDMIEDLGHQVIGSCGNVDQAVDIIVRRRAEIDGCILDANLGGTSSAPVARSLRDAGIPFLLASGYGGCELARLGFSEPALEKPFRRDQLATALDNLFS</sequence>
<comment type="caution">
    <text evidence="4">The sequence shown here is derived from an EMBL/GenBank/DDBJ whole genome shotgun (WGS) entry which is preliminary data.</text>
</comment>
<dbReference type="InterPro" id="IPR001789">
    <property type="entry name" value="Sig_transdc_resp-reg_receiver"/>
</dbReference>
<evidence type="ECO:0000313" key="5">
    <source>
        <dbReference type="Proteomes" id="UP000009881"/>
    </source>
</evidence>